<evidence type="ECO:0000256" key="2">
    <source>
        <dbReference type="SAM" id="Phobius"/>
    </source>
</evidence>
<dbReference type="RefSeq" id="WP_004808991.1">
    <property type="nucleotide sequence ID" value="NZ_JH165054.1"/>
</dbReference>
<feature type="compositionally biased region" description="Polar residues" evidence="1">
    <location>
        <begin position="1"/>
        <end position="20"/>
    </location>
</feature>
<dbReference type="AlphaFoldDB" id="G4CV70"/>
<reference evidence="3 4" key="1">
    <citation type="submission" date="2011-06" db="EMBL/GenBank/DDBJ databases">
        <authorList>
            <person name="Muzny D."/>
            <person name="Qin X."/>
            <person name="Deng J."/>
            <person name="Jiang H."/>
            <person name="Liu Y."/>
            <person name="Qu J."/>
            <person name="Song X.-Z."/>
            <person name="Zhang L."/>
            <person name="Thornton R."/>
            <person name="Coyle M."/>
            <person name="Francisco L."/>
            <person name="Jackson L."/>
            <person name="Javaid M."/>
            <person name="Korchina V."/>
            <person name="Kovar C."/>
            <person name="Mata R."/>
            <person name="Mathew T."/>
            <person name="Ngo R."/>
            <person name="Nguyen L."/>
            <person name="Nguyen N."/>
            <person name="Okwuonu G."/>
            <person name="Ongeri F."/>
            <person name="Pham C."/>
            <person name="Simmons D."/>
            <person name="Wilczek-Boney K."/>
            <person name="Hale W."/>
            <person name="Jakkamsetti A."/>
            <person name="Pham P."/>
            <person name="Ruth R."/>
            <person name="San Lucas F."/>
            <person name="Warren J."/>
            <person name="Zhang J."/>
            <person name="Zhao Z."/>
            <person name="Zhou C."/>
            <person name="Zhu D."/>
            <person name="Lee S."/>
            <person name="Bess C."/>
            <person name="Blankenburg K."/>
            <person name="Forbes L."/>
            <person name="Fu Q."/>
            <person name="Gubbala S."/>
            <person name="Hirani K."/>
            <person name="Jayaseelan J.C."/>
            <person name="Lara F."/>
            <person name="Munidasa M."/>
            <person name="Palculict T."/>
            <person name="Patil S."/>
            <person name="Pu L.-L."/>
            <person name="Saada N."/>
            <person name="Tang L."/>
            <person name="Weissenberger G."/>
            <person name="Zhu Y."/>
            <person name="Hemphill L."/>
            <person name="Shang Y."/>
            <person name="Youmans B."/>
            <person name="Ayvaz T."/>
            <person name="Ross M."/>
            <person name="Santibanez J."/>
            <person name="Aqrawi P."/>
            <person name="Gross S."/>
            <person name="Joshi V."/>
            <person name="Fowler G."/>
            <person name="Nazareth L."/>
            <person name="Reid J."/>
            <person name="Worley K."/>
            <person name="Petrosino J."/>
            <person name="Highlander S."/>
            <person name="Gibbs R."/>
        </authorList>
    </citation>
    <scope>NUCLEOTIDE SEQUENCE [LARGE SCALE GENOMIC DNA]</scope>
    <source>
        <strain evidence="3 4">ATCC 25577</strain>
    </source>
</reference>
<keyword evidence="2" id="KW-1133">Transmembrane helix</keyword>
<proteinExistence type="predicted"/>
<name>G4CV70_9ACTN</name>
<accession>G4CV70</accession>
<dbReference type="PATRIC" id="fig|997355.3.peg.422"/>
<keyword evidence="4" id="KW-1185">Reference proteome</keyword>
<sequence>MSATLIDPHTQTTSNDSLSQEDFAPVAGQPHGTTPATTARGALNFTITMLAVAAVLGLAMLVIPSVGLAAMAALALVGAGIAGPFAAFRNCL</sequence>
<gene>
    <name evidence="3" type="ORF">HMPREF9153_0427</name>
</gene>
<feature type="transmembrane region" description="Helical" evidence="2">
    <location>
        <begin position="69"/>
        <end position="88"/>
    </location>
</feature>
<comment type="caution">
    <text evidence="3">The sequence shown here is derived from an EMBL/GenBank/DDBJ whole genome shotgun (WGS) entry which is preliminary data.</text>
</comment>
<dbReference type="HOGENOM" id="CLU_2410811_0_0_11"/>
<feature type="region of interest" description="Disordered" evidence="1">
    <location>
        <begin position="1"/>
        <end position="35"/>
    </location>
</feature>
<evidence type="ECO:0000313" key="4">
    <source>
        <dbReference type="Proteomes" id="UP000005332"/>
    </source>
</evidence>
<keyword evidence="2" id="KW-0812">Transmembrane</keyword>
<evidence type="ECO:0000313" key="3">
    <source>
        <dbReference type="EMBL" id="EGY78858.1"/>
    </source>
</evidence>
<feature type="transmembrane region" description="Helical" evidence="2">
    <location>
        <begin position="42"/>
        <end position="63"/>
    </location>
</feature>
<evidence type="ECO:0000256" key="1">
    <source>
        <dbReference type="SAM" id="MobiDB-lite"/>
    </source>
</evidence>
<protein>
    <submittedName>
        <fullName evidence="3">Uncharacterized protein</fullName>
    </submittedName>
</protein>
<organism evidence="3 4">
    <name type="scientific">Cutibacterium avidum ATCC 25577</name>
    <dbReference type="NCBI Taxonomy" id="997355"/>
    <lineage>
        <taxon>Bacteria</taxon>
        <taxon>Bacillati</taxon>
        <taxon>Actinomycetota</taxon>
        <taxon>Actinomycetes</taxon>
        <taxon>Propionibacteriales</taxon>
        <taxon>Propionibacteriaceae</taxon>
        <taxon>Cutibacterium</taxon>
    </lineage>
</organism>
<dbReference type="Proteomes" id="UP000005332">
    <property type="component" value="Unassembled WGS sequence"/>
</dbReference>
<dbReference type="EMBL" id="AGBA01000005">
    <property type="protein sequence ID" value="EGY78858.1"/>
    <property type="molecule type" value="Genomic_DNA"/>
</dbReference>
<keyword evidence="2" id="KW-0472">Membrane</keyword>